<dbReference type="Proteomes" id="UP000013307">
    <property type="component" value="Chromosome"/>
</dbReference>
<reference evidence="1 2" key="1">
    <citation type="journal article" date="2013" name="Genome Announc.">
        <title>Complete Genome Sequence of the Thermophilic and Facultatively Chemolithoautotrophic Sulfate Reducer Archaeoglobus sulfaticallidus Strain PM70-1T.</title>
        <authorList>
            <person name="Stokke R."/>
            <person name="Hocking W.P."/>
            <person name="Steinsbu B.O."/>
            <person name="Steen I.H."/>
        </authorList>
    </citation>
    <scope>NUCLEOTIDE SEQUENCE [LARGE SCALE GENOMIC DNA]</scope>
    <source>
        <strain evidence="1">PM70-1</strain>
    </source>
</reference>
<sequence length="233" mass="26783">MLKKHRITRRLGTIVREASEEVVQRILDIYKGNIRGREEDITAQLGSEITIHLIEEIKKRLDGEELNGVKFDVYTYKKKKEEKLTGADLAGVLEIEVNGKKTSKAYLAQAKVCQIKREDRVGNPVIYCYDKNINDQASKMLNITSDSFFFLYTKQGIYVIPAIEVCSTCKNSINTEELHYHTFGVFYEEFFKCFVGDHKIAPIYKDVKTLATFAEEYKVNNVLYIKATIKNDG</sequence>
<proteinExistence type="predicted"/>
<dbReference type="RefSeq" id="WP_015591304.1">
    <property type="nucleotide sequence ID" value="NC_021169.1"/>
</dbReference>
<dbReference type="AlphaFoldDB" id="N0BM69"/>
<protein>
    <submittedName>
        <fullName evidence="1">Uncharacterized protein</fullName>
    </submittedName>
</protein>
<dbReference type="STRING" id="387631.Asulf_01735"/>
<keyword evidence="2" id="KW-1185">Reference proteome</keyword>
<evidence type="ECO:0000313" key="1">
    <source>
        <dbReference type="EMBL" id="AGK61706.1"/>
    </source>
</evidence>
<dbReference type="HOGENOM" id="CLU_1187733_0_0_2"/>
<dbReference type="GeneID" id="15393370"/>
<dbReference type="EMBL" id="CP005290">
    <property type="protein sequence ID" value="AGK61706.1"/>
    <property type="molecule type" value="Genomic_DNA"/>
</dbReference>
<organism evidence="1 2">
    <name type="scientific">Archaeoglobus sulfaticallidus PM70-1</name>
    <dbReference type="NCBI Taxonomy" id="387631"/>
    <lineage>
        <taxon>Archaea</taxon>
        <taxon>Methanobacteriati</taxon>
        <taxon>Methanobacteriota</taxon>
        <taxon>Archaeoglobi</taxon>
        <taxon>Archaeoglobales</taxon>
        <taxon>Archaeoglobaceae</taxon>
        <taxon>Archaeoglobus</taxon>
    </lineage>
</organism>
<accession>N0BM69</accession>
<dbReference type="KEGG" id="ast:Asulf_01735"/>
<gene>
    <name evidence="1" type="ORF">Asulf_01735</name>
</gene>
<name>N0BM69_9EURY</name>
<evidence type="ECO:0000313" key="2">
    <source>
        <dbReference type="Proteomes" id="UP000013307"/>
    </source>
</evidence>